<proteinExistence type="predicted"/>
<dbReference type="AlphaFoldDB" id="A0A9D3YYR8"/>
<organism evidence="1 2">
    <name type="scientific">Dreissena polymorpha</name>
    <name type="common">Zebra mussel</name>
    <name type="synonym">Mytilus polymorpha</name>
    <dbReference type="NCBI Taxonomy" id="45954"/>
    <lineage>
        <taxon>Eukaryota</taxon>
        <taxon>Metazoa</taxon>
        <taxon>Spiralia</taxon>
        <taxon>Lophotrochozoa</taxon>
        <taxon>Mollusca</taxon>
        <taxon>Bivalvia</taxon>
        <taxon>Autobranchia</taxon>
        <taxon>Heteroconchia</taxon>
        <taxon>Euheterodonta</taxon>
        <taxon>Imparidentia</taxon>
        <taxon>Neoheterodontei</taxon>
        <taxon>Myida</taxon>
        <taxon>Dreissenoidea</taxon>
        <taxon>Dreissenidae</taxon>
        <taxon>Dreissena</taxon>
    </lineage>
</organism>
<reference evidence="1" key="1">
    <citation type="journal article" date="2019" name="bioRxiv">
        <title>The Genome of the Zebra Mussel, Dreissena polymorpha: A Resource for Invasive Species Research.</title>
        <authorList>
            <person name="McCartney M.A."/>
            <person name="Auch B."/>
            <person name="Kono T."/>
            <person name="Mallez S."/>
            <person name="Zhang Y."/>
            <person name="Obille A."/>
            <person name="Becker A."/>
            <person name="Abrahante J.E."/>
            <person name="Garbe J."/>
            <person name="Badalamenti J.P."/>
            <person name="Herman A."/>
            <person name="Mangelson H."/>
            <person name="Liachko I."/>
            <person name="Sullivan S."/>
            <person name="Sone E.D."/>
            <person name="Koren S."/>
            <person name="Silverstein K.A.T."/>
            <person name="Beckman K.B."/>
            <person name="Gohl D.M."/>
        </authorList>
    </citation>
    <scope>NUCLEOTIDE SEQUENCE</scope>
    <source>
        <strain evidence="1">Duluth1</strain>
        <tissue evidence="1">Whole animal</tissue>
    </source>
</reference>
<sequence>MKELEEDDLIKKNSTVKIKCVQAVSTENIVNTMDKCDAVLANAYEQASELCGEKALDEGSLIFTAPKTRSVATQVEQQIDSNANT</sequence>
<evidence type="ECO:0000313" key="2">
    <source>
        <dbReference type="Proteomes" id="UP000828390"/>
    </source>
</evidence>
<dbReference type="EMBL" id="JAIWYP010000014">
    <property type="protein sequence ID" value="KAH3706934.1"/>
    <property type="molecule type" value="Genomic_DNA"/>
</dbReference>
<keyword evidence="2" id="KW-1185">Reference proteome</keyword>
<comment type="caution">
    <text evidence="1">The sequence shown here is derived from an EMBL/GenBank/DDBJ whole genome shotgun (WGS) entry which is preliminary data.</text>
</comment>
<evidence type="ECO:0000313" key="1">
    <source>
        <dbReference type="EMBL" id="KAH3706934.1"/>
    </source>
</evidence>
<reference evidence="1" key="2">
    <citation type="submission" date="2020-11" db="EMBL/GenBank/DDBJ databases">
        <authorList>
            <person name="McCartney M.A."/>
            <person name="Auch B."/>
            <person name="Kono T."/>
            <person name="Mallez S."/>
            <person name="Becker A."/>
            <person name="Gohl D.M."/>
            <person name="Silverstein K.A.T."/>
            <person name="Koren S."/>
            <person name="Bechman K.B."/>
            <person name="Herman A."/>
            <person name="Abrahante J.E."/>
            <person name="Garbe J."/>
        </authorList>
    </citation>
    <scope>NUCLEOTIDE SEQUENCE</scope>
    <source>
        <strain evidence="1">Duluth1</strain>
        <tissue evidence="1">Whole animal</tissue>
    </source>
</reference>
<accession>A0A9D3YYR8</accession>
<gene>
    <name evidence="1" type="ORF">DPMN_066325</name>
</gene>
<name>A0A9D3YYR8_DREPO</name>
<dbReference type="Proteomes" id="UP000828390">
    <property type="component" value="Unassembled WGS sequence"/>
</dbReference>
<protein>
    <submittedName>
        <fullName evidence="1">Uncharacterized protein</fullName>
    </submittedName>
</protein>